<dbReference type="AlphaFoldDB" id="A0A3Q0KS93"/>
<evidence type="ECO:0000313" key="3">
    <source>
        <dbReference type="WBParaSite" id="Smp_167020.1"/>
    </source>
</evidence>
<evidence type="ECO:0000256" key="1">
    <source>
        <dbReference type="SAM" id="MobiDB-lite"/>
    </source>
</evidence>
<keyword evidence="2" id="KW-1185">Reference proteome</keyword>
<reference evidence="2" key="1">
    <citation type="journal article" date="2012" name="PLoS Negl. Trop. Dis.">
        <title>A systematically improved high quality genome and transcriptome of the human blood fluke Schistosoma mansoni.</title>
        <authorList>
            <person name="Protasio A.V."/>
            <person name="Tsai I.J."/>
            <person name="Babbage A."/>
            <person name="Nichol S."/>
            <person name="Hunt M."/>
            <person name="Aslett M.A."/>
            <person name="De Silva N."/>
            <person name="Velarde G.S."/>
            <person name="Anderson T.J."/>
            <person name="Clark R.C."/>
            <person name="Davidson C."/>
            <person name="Dillon G.P."/>
            <person name="Holroyd N.E."/>
            <person name="LoVerde P.T."/>
            <person name="Lloyd C."/>
            <person name="McQuillan J."/>
            <person name="Oliveira G."/>
            <person name="Otto T.D."/>
            <person name="Parker-Manuel S.J."/>
            <person name="Quail M.A."/>
            <person name="Wilson R.A."/>
            <person name="Zerlotini A."/>
            <person name="Dunne D.W."/>
            <person name="Berriman M."/>
        </authorList>
    </citation>
    <scope>NUCLEOTIDE SEQUENCE [LARGE SCALE GENOMIC DNA]</scope>
    <source>
        <strain evidence="2">Puerto Rican</strain>
    </source>
</reference>
<evidence type="ECO:0000313" key="2">
    <source>
        <dbReference type="Proteomes" id="UP000008854"/>
    </source>
</evidence>
<protein>
    <submittedName>
        <fullName evidence="3">DUF667 domain-containing protein</fullName>
    </submittedName>
</protein>
<name>A0A3Q0KS93_SCHMA</name>
<accession>A0A3Q0KS93</accession>
<dbReference type="Proteomes" id="UP000008854">
    <property type="component" value="Unassembled WGS sequence"/>
</dbReference>
<reference evidence="3" key="2">
    <citation type="submission" date="2018-12" db="UniProtKB">
        <authorList>
            <consortium name="WormBaseParasite"/>
        </authorList>
    </citation>
    <scope>IDENTIFICATION</scope>
    <source>
        <strain evidence="3">Puerto Rican</strain>
    </source>
</reference>
<organism evidence="2 3">
    <name type="scientific">Schistosoma mansoni</name>
    <name type="common">Blood fluke</name>
    <dbReference type="NCBI Taxonomy" id="6183"/>
    <lineage>
        <taxon>Eukaryota</taxon>
        <taxon>Metazoa</taxon>
        <taxon>Spiralia</taxon>
        <taxon>Lophotrochozoa</taxon>
        <taxon>Platyhelminthes</taxon>
        <taxon>Trematoda</taxon>
        <taxon>Digenea</taxon>
        <taxon>Strigeidida</taxon>
        <taxon>Schistosomatoidea</taxon>
        <taxon>Schistosomatidae</taxon>
        <taxon>Schistosoma</taxon>
    </lineage>
</organism>
<dbReference type="WBParaSite" id="Smp_167020.1">
    <property type="protein sequence ID" value="Smp_167020.1"/>
    <property type="gene ID" value="Smp_167020"/>
</dbReference>
<dbReference type="InParanoid" id="A0A3Q0KS93"/>
<feature type="region of interest" description="Disordered" evidence="1">
    <location>
        <begin position="288"/>
        <end position="308"/>
    </location>
</feature>
<sequence>MVLAFSTNSTTSIYYSTFVMQKRVLFEANSMNPFFRCHISGASNISLVKSNLLRTQVVKLSTSQQSTHLEFMYEKMSRILYRFLIFRIFISNEQDFKFDLNRFSTNERRPLIFTFSTKIQSLSIKKFTVMVPLSTVLRSVWLNLTIDLFSFIHDLNVENGLKKLKTITVYPFCYLSELSVTSYSISDVSILGNPQTSENNTPEIYQVLNVPKIRLNEWRRAERIDLRGSEDSKDLLKVSKLTTVGNQSCTKSFQSSSVEGEKCISGGQNSARKRIFLQINRVCINEQSSTGSSKVPTGPNVSKDPRSFSAGAISNRLTSTAKNFTSLLYYPEENINSNHFKVMNNMKSEIEQSYQQQYDIEKQYQSIRLGSLYLFNSLPQPAPSFFTQSCIKEIETKEIYEKMENRDIVICSKSPYLQRISIDHHSLKELTDADLKFKVIMASTPYHLNNDIPLSNDYTIMGTNENLLEKTDSHKSNINDENDKTVCTPPPINLAGYEQSDDLSASFEASLLASLKQAVLGEAIEPDLQFLSSSKQQITGNDHNNKLRETITTPMTNAKYPHSEISKSIPVPSQSPSLNHLKKNMLNTIENEKCDIVVALQKQILNVSFSDNDNYNAGDDTTTTDGLGSLVYLRYHLARHHHHHQHYEHEDQYLVHERCDGHSLLDMNNQLLTKSKTNTCQQNGYTCRDEDDPAILTPSRASSLVHQRTHSTDDVSQLVTGFELSSHWGTETANSSNESISYSVCESISSPLPQSYQLVQHTSSVNQMELQNTVSVNKEVVNNNNNNSSDKPFDINSNHGLIELIYDPILKCYYDPTSGRFYELI</sequence>
<proteinExistence type="predicted"/>